<dbReference type="RefSeq" id="XP_025401343.1">
    <property type="nucleotide sequence ID" value="XM_025546455.1"/>
</dbReference>
<protein>
    <submittedName>
        <fullName evidence="1">Uncharacterized protein</fullName>
    </submittedName>
</protein>
<dbReference type="STRING" id="1448321.A0A317WT94"/>
<evidence type="ECO:0000313" key="2">
    <source>
        <dbReference type="Proteomes" id="UP000247233"/>
    </source>
</evidence>
<proteinExistence type="predicted"/>
<dbReference type="VEuPathDB" id="FungiDB:BO70DRAFT_394351"/>
<name>A0A317WT94_9EURO</name>
<dbReference type="Proteomes" id="UP000247233">
    <property type="component" value="Unassembled WGS sequence"/>
</dbReference>
<keyword evidence="2" id="KW-1185">Reference proteome</keyword>
<evidence type="ECO:0000313" key="1">
    <source>
        <dbReference type="EMBL" id="PWY87460.1"/>
    </source>
</evidence>
<sequence>MPVSTSRGSDRELAYASPVIKTDDGEEKRIRRCRGSSDDEGLPTWDGYINEDLRVGGPRLCSLPASFVEIRRDHLLSCGLNAHNRHVYDEIHRILQSLNINACVNFNGRQSDWNPEPEPIITALIFVKRKQRRSVWLTACRQIREYLTANGLEEVSVEIADTHAVKRLRAFSVLPTDPITHVWDDVRDRIVRSLDLTDVLMVGCYRHGISKNVLENDPTILILVNTRSTRDWRGPRDKIVEILAEYDLSMVAVEFSKDVIRRATFAPRDVERRTLHNPARPDDNLGMQLEPTRSATFGGYVELMSSDNVRFNFGLTCFHCVMPTEESTPPSLSQKCNNWKEHGIRLDDQEAERYLKIHRPGLADMDNKAEELHDDTRRMKSGRFLNMPLAKMSRAMKDSRSSMEREIDENEAFLDEIRKYKASGSYQMGHVAAASGLRTSQAPSTHDPQGQVRMNMDWALIQVDERHQGTNETERGLWLTNPWLDTFERMVSGTIYVGKYKGTYHALRTSFITDVVVDGRPVKVETIEHTTLTNYDRSFTNPMNPGGFVRTFDSIAIGMVFACCEGRGITFFTPFDDLAKDIMFMTGAKEVRMADE</sequence>
<gene>
    <name evidence="1" type="ORF">BO70DRAFT_394351</name>
</gene>
<dbReference type="EMBL" id="MSFL01000006">
    <property type="protein sequence ID" value="PWY87460.1"/>
    <property type="molecule type" value="Genomic_DNA"/>
</dbReference>
<dbReference type="AlphaFoldDB" id="A0A317WT94"/>
<dbReference type="GeneID" id="37068692"/>
<dbReference type="OrthoDB" id="5424209at2759"/>
<accession>A0A317WT94</accession>
<reference evidence="1 2" key="1">
    <citation type="submission" date="2016-12" db="EMBL/GenBank/DDBJ databases">
        <title>The genomes of Aspergillus section Nigri reveals drivers in fungal speciation.</title>
        <authorList>
            <consortium name="DOE Joint Genome Institute"/>
            <person name="Vesth T.C."/>
            <person name="Nybo J."/>
            <person name="Theobald S."/>
            <person name="Brandl J."/>
            <person name="Frisvad J.C."/>
            <person name="Nielsen K.F."/>
            <person name="Lyhne E.K."/>
            <person name="Kogle M.E."/>
            <person name="Kuo A."/>
            <person name="Riley R."/>
            <person name="Clum A."/>
            <person name="Nolan M."/>
            <person name="Lipzen A."/>
            <person name="Salamov A."/>
            <person name="Henrissat B."/>
            <person name="Wiebenga A."/>
            <person name="De Vries R.P."/>
            <person name="Grigoriev I.V."/>
            <person name="Mortensen U.H."/>
            <person name="Andersen M.R."/>
            <person name="Baker S.E."/>
        </authorList>
    </citation>
    <scope>NUCLEOTIDE SEQUENCE [LARGE SCALE GENOMIC DNA]</scope>
    <source>
        <strain evidence="1 2">CBS 117.55</strain>
    </source>
</reference>
<organism evidence="1 2">
    <name type="scientific">Aspergillus heteromorphus CBS 117.55</name>
    <dbReference type="NCBI Taxonomy" id="1448321"/>
    <lineage>
        <taxon>Eukaryota</taxon>
        <taxon>Fungi</taxon>
        <taxon>Dikarya</taxon>
        <taxon>Ascomycota</taxon>
        <taxon>Pezizomycotina</taxon>
        <taxon>Eurotiomycetes</taxon>
        <taxon>Eurotiomycetidae</taxon>
        <taxon>Eurotiales</taxon>
        <taxon>Aspergillaceae</taxon>
        <taxon>Aspergillus</taxon>
        <taxon>Aspergillus subgen. Circumdati</taxon>
    </lineage>
</organism>
<comment type="caution">
    <text evidence="1">The sequence shown here is derived from an EMBL/GenBank/DDBJ whole genome shotgun (WGS) entry which is preliminary data.</text>
</comment>